<dbReference type="InterPro" id="IPR000531">
    <property type="entry name" value="Beta-barrel_TonB"/>
</dbReference>
<evidence type="ECO:0000256" key="10">
    <source>
        <dbReference type="PROSITE-ProRule" id="PRU10144"/>
    </source>
</evidence>
<dbReference type="OrthoDB" id="7582244at2"/>
<dbReference type="PROSITE" id="PS52016">
    <property type="entry name" value="TONB_DEPENDENT_REC_3"/>
    <property type="match status" value="1"/>
</dbReference>
<keyword evidence="3 9" id="KW-1134">Transmembrane beta strand</keyword>
<dbReference type="Pfam" id="PF00593">
    <property type="entry name" value="TonB_dep_Rec_b-barrel"/>
    <property type="match status" value="1"/>
</dbReference>
<dbReference type="InterPro" id="IPR037066">
    <property type="entry name" value="Plug_dom_sf"/>
</dbReference>
<dbReference type="InterPro" id="IPR010917">
    <property type="entry name" value="TonB_rcpt_CS"/>
</dbReference>
<dbReference type="PROSITE" id="PS01156">
    <property type="entry name" value="TONB_DEPENDENT_REC_2"/>
    <property type="match status" value="1"/>
</dbReference>
<evidence type="ECO:0000256" key="3">
    <source>
        <dbReference type="ARBA" id="ARBA00022452"/>
    </source>
</evidence>
<evidence type="ECO:0000256" key="1">
    <source>
        <dbReference type="ARBA" id="ARBA00004571"/>
    </source>
</evidence>
<dbReference type="Gene3D" id="2.40.170.20">
    <property type="entry name" value="TonB-dependent receptor, beta-barrel domain"/>
    <property type="match status" value="1"/>
</dbReference>
<keyword evidence="7 9" id="KW-0472">Membrane</keyword>
<evidence type="ECO:0000256" key="8">
    <source>
        <dbReference type="ARBA" id="ARBA00023237"/>
    </source>
</evidence>
<dbReference type="InterPro" id="IPR039426">
    <property type="entry name" value="TonB-dep_rcpt-like"/>
</dbReference>
<reference evidence="12 13" key="1">
    <citation type="submission" date="2017-12" db="EMBL/GenBank/DDBJ databases">
        <title>Genomes of bacteria within cyanobacterial aggregates.</title>
        <authorList>
            <person name="Cai H."/>
        </authorList>
    </citation>
    <scope>NUCLEOTIDE SEQUENCE [LARGE SCALE GENOMIC DNA]</scope>
    <source>
        <strain evidence="12 13">TH16</strain>
    </source>
</reference>
<dbReference type="SUPFAM" id="SSF56935">
    <property type="entry name" value="Porins"/>
    <property type="match status" value="1"/>
</dbReference>
<evidence type="ECO:0000256" key="6">
    <source>
        <dbReference type="ARBA" id="ARBA00023077"/>
    </source>
</evidence>
<name>A0A2K9NGA0_9PROT</name>
<dbReference type="Proteomes" id="UP000234752">
    <property type="component" value="Chromosome eg_2"/>
</dbReference>
<accession>A0A2K9NGA0</accession>
<keyword evidence="8 9" id="KW-0998">Cell outer membrane</keyword>
<evidence type="ECO:0000256" key="4">
    <source>
        <dbReference type="ARBA" id="ARBA00022692"/>
    </source>
</evidence>
<dbReference type="RefSeq" id="WP_102113697.1">
    <property type="nucleotide sequence ID" value="NZ_BMGN01000006.1"/>
</dbReference>
<dbReference type="InterPro" id="IPR012910">
    <property type="entry name" value="Plug_dom"/>
</dbReference>
<dbReference type="InterPro" id="IPR036942">
    <property type="entry name" value="Beta-barrel_TonB_sf"/>
</dbReference>
<dbReference type="GO" id="GO:0009279">
    <property type="term" value="C:cell outer membrane"/>
    <property type="evidence" value="ECO:0007669"/>
    <property type="project" value="UniProtKB-SubCell"/>
</dbReference>
<keyword evidence="6 11" id="KW-0798">TonB box</keyword>
<dbReference type="EMBL" id="CP025612">
    <property type="protein sequence ID" value="AUN32150.1"/>
    <property type="molecule type" value="Genomic_DNA"/>
</dbReference>
<keyword evidence="13" id="KW-1185">Reference proteome</keyword>
<keyword evidence="4 9" id="KW-0812">Transmembrane</keyword>
<dbReference type="PANTHER" id="PTHR47234">
    <property type="match status" value="1"/>
</dbReference>
<dbReference type="KEGG" id="ncb:C0V82_17220"/>
<protein>
    <submittedName>
        <fullName evidence="12">Uncharacterized protein</fullName>
    </submittedName>
</protein>
<evidence type="ECO:0000256" key="7">
    <source>
        <dbReference type="ARBA" id="ARBA00023136"/>
    </source>
</evidence>
<evidence type="ECO:0000256" key="2">
    <source>
        <dbReference type="ARBA" id="ARBA00022448"/>
    </source>
</evidence>
<dbReference type="Pfam" id="PF07715">
    <property type="entry name" value="Plug"/>
    <property type="match status" value="1"/>
</dbReference>
<keyword evidence="2 9" id="KW-0813">Transport</keyword>
<sequence length="998" mass="107510">MTKTDSKTIRALRGLLMLGAAVGMTGTAMAQDQLEEIVVTGSRIARTNLNSTVPLNVVGETEIRFAGFTNLADAVSAAPQLAPALNGQSSGGFLFVGGQSRVDLRGLGTNRTLVLVDGKRHITGALDSSAVDLNTIPTSMVQRTEIITGGASAVYGSEAVAGVVNVLLRKDFQGVEVDSSYGITEYGDGQEMQHSAVFGAKFDEGKGYILAGVEYTKVDGVLADDRKWASPGITFNTLVTPNTSIQNPKSRTGRGGVFRTLVANPGAGPLAANAQAGVSIDFETRSVQGLNANCLAPRNNPTAATPLCDDPSLDYTSIYTTLQGESERLLGRAYGSYQISDYVKMTAEIGAASVDSSNPRAQPAFTGTASFRHNVRRDNAFLAGTSANAVELRRIFDANGLTAPTASAELYRFTEEFGQRVIEQQRDMIRTVIGFEGDFEAGDRTVKWDTYYQYGQLDGKSLNRGQFNKDRYTRQLDSVIDPATGRPICRDLLSTDAGVRAAAAGCIPFDWLNGPSQAAIDYSKATSVTIGQASQQVAAFNVTTDLFDLPAGPLGIAVGAEYREEKSDQETDSATAQGLLFTNAIPRRKGSYDVAEYYAEALVPLLSDMFLAKELTLDGAYRWADYSTVGGVSQWKVGLDYTPIDDIRFRGTYSESVRAPNIIELYAPTGENFTGTQQDPCDRSRVATLTGEARNIRVANCTRDIPGYNAATFDSNIGTGRSSLRLLQGGNVNLNEETAETFTIGTVIQPTFLDGFSATVDYYDINIKDAINLPALSGVFQACYDTAGGSPLCQLIVRDQTGARTNVVGGVDSVSLTQSNIASFKNRGIDFSVAYGFDLKDMLDAAKDDSRIDLSLQGTHLLQYDFVSQAGQAPRKFAGTAGTPSWKLSGTASYSDDVFTFAWTTRFEDNQVADETLLPIADGQPLPRIPFYTGDVWYHDVRVLYKVTQDLVLRAGVQNVMNDRPPNHPTVYQGTGNATSGNWDNRGRFFYAGVNVKF</sequence>
<proteinExistence type="inferred from homology"/>
<evidence type="ECO:0000313" key="13">
    <source>
        <dbReference type="Proteomes" id="UP000234752"/>
    </source>
</evidence>
<dbReference type="AlphaFoldDB" id="A0A2K9NGA0"/>
<dbReference type="Gene3D" id="2.170.130.10">
    <property type="entry name" value="TonB-dependent receptor, plug domain"/>
    <property type="match status" value="1"/>
</dbReference>
<evidence type="ECO:0000256" key="11">
    <source>
        <dbReference type="RuleBase" id="RU003357"/>
    </source>
</evidence>
<feature type="short sequence motif" description="TonB C-terminal box" evidence="10">
    <location>
        <begin position="981"/>
        <end position="998"/>
    </location>
</feature>
<evidence type="ECO:0000256" key="9">
    <source>
        <dbReference type="PROSITE-ProRule" id="PRU01360"/>
    </source>
</evidence>
<gene>
    <name evidence="12" type="ORF">C0V82_17220</name>
</gene>
<organism evidence="12 13">
    <name type="scientific">Niveispirillum cyanobacteriorum</name>
    <dbReference type="NCBI Taxonomy" id="1612173"/>
    <lineage>
        <taxon>Bacteria</taxon>
        <taxon>Pseudomonadati</taxon>
        <taxon>Pseudomonadota</taxon>
        <taxon>Alphaproteobacteria</taxon>
        <taxon>Rhodospirillales</taxon>
        <taxon>Azospirillaceae</taxon>
        <taxon>Niveispirillum</taxon>
    </lineage>
</organism>
<dbReference type="PANTHER" id="PTHR47234:SF2">
    <property type="entry name" value="TONB-DEPENDENT RECEPTOR"/>
    <property type="match status" value="1"/>
</dbReference>
<comment type="similarity">
    <text evidence="9 11">Belongs to the TonB-dependent receptor family.</text>
</comment>
<comment type="subcellular location">
    <subcellularLocation>
        <location evidence="1 9">Cell outer membrane</location>
        <topology evidence="1 9">Multi-pass membrane protein</topology>
    </subcellularLocation>
</comment>
<evidence type="ECO:0000256" key="5">
    <source>
        <dbReference type="ARBA" id="ARBA00022729"/>
    </source>
</evidence>
<keyword evidence="5" id="KW-0732">Signal</keyword>
<evidence type="ECO:0000313" key="12">
    <source>
        <dbReference type="EMBL" id="AUN32150.1"/>
    </source>
</evidence>